<evidence type="ECO:0000256" key="4">
    <source>
        <dbReference type="ARBA" id="ARBA00023143"/>
    </source>
</evidence>
<dbReference type="Pfam" id="PF07196">
    <property type="entry name" value="Flagellin_IN"/>
    <property type="match status" value="1"/>
</dbReference>
<dbReference type="GO" id="GO:0007155">
    <property type="term" value="P:cell adhesion"/>
    <property type="evidence" value="ECO:0007669"/>
    <property type="project" value="InterPro"/>
</dbReference>
<comment type="function">
    <text evidence="5">Required for morphogenesis and for the elongation of the flagellar filament by facilitating polymerization of the flagellin monomers at the tip of growing filament. Forms a capping structure, which prevents flagellin subunits (transported through the central channel of the flagellum) from leaking out without polymerization at the distal end.</text>
</comment>
<comment type="similarity">
    <text evidence="1 5">Belongs to the FliD family.</text>
</comment>
<evidence type="ECO:0000256" key="5">
    <source>
        <dbReference type="RuleBase" id="RU362066"/>
    </source>
</evidence>
<comment type="subcellular location">
    <subcellularLocation>
        <location evidence="5">Secreted</location>
    </subcellularLocation>
    <subcellularLocation>
        <location evidence="5">Bacterial flagellum</location>
    </subcellularLocation>
</comment>
<dbReference type="GO" id="GO:0009424">
    <property type="term" value="C:bacterial-type flagellum hook"/>
    <property type="evidence" value="ECO:0007669"/>
    <property type="project" value="UniProtKB-UniRule"/>
</dbReference>
<reference evidence="8 9" key="1">
    <citation type="submission" date="2019-02" db="EMBL/GenBank/DDBJ databases">
        <title>Shewanella sp. D4-2 isolated from Dokdo Island.</title>
        <authorList>
            <person name="Baek K."/>
        </authorList>
    </citation>
    <scope>NUCLEOTIDE SEQUENCE [LARGE SCALE GENOMIC DNA]</scope>
    <source>
        <strain evidence="8 9">D4-2</strain>
    </source>
</reference>
<feature type="domain" description="Flagellar hook-associated protein 2 N-terminal" evidence="6">
    <location>
        <begin position="10"/>
        <end position="107"/>
    </location>
</feature>
<dbReference type="InterPro" id="IPR040026">
    <property type="entry name" value="FliD"/>
</dbReference>
<dbReference type="Pfam" id="PF02465">
    <property type="entry name" value="FliD_N"/>
    <property type="match status" value="1"/>
</dbReference>
<keyword evidence="3" id="KW-0175">Coiled coil</keyword>
<keyword evidence="5" id="KW-0964">Secreted</keyword>
<evidence type="ECO:0000259" key="6">
    <source>
        <dbReference type="Pfam" id="PF02465"/>
    </source>
</evidence>
<name>A0A411PE62_9GAMM</name>
<dbReference type="EMBL" id="CP036200">
    <property type="protein sequence ID" value="QBF81752.1"/>
    <property type="molecule type" value="Genomic_DNA"/>
</dbReference>
<organism evidence="8 9">
    <name type="scientific">Shewanella maritima</name>
    <dbReference type="NCBI Taxonomy" id="2520507"/>
    <lineage>
        <taxon>Bacteria</taxon>
        <taxon>Pseudomonadati</taxon>
        <taxon>Pseudomonadota</taxon>
        <taxon>Gammaproteobacteria</taxon>
        <taxon>Alteromonadales</taxon>
        <taxon>Shewanellaceae</taxon>
        <taxon>Shewanella</taxon>
    </lineage>
</organism>
<evidence type="ECO:0000313" key="9">
    <source>
        <dbReference type="Proteomes" id="UP000291106"/>
    </source>
</evidence>
<evidence type="ECO:0000256" key="2">
    <source>
        <dbReference type="ARBA" id="ARBA00011255"/>
    </source>
</evidence>
<dbReference type="Proteomes" id="UP000291106">
    <property type="component" value="Chromosome"/>
</dbReference>
<evidence type="ECO:0000259" key="7">
    <source>
        <dbReference type="Pfam" id="PF07195"/>
    </source>
</evidence>
<evidence type="ECO:0000256" key="3">
    <source>
        <dbReference type="ARBA" id="ARBA00023054"/>
    </source>
</evidence>
<accession>A0A411PE62</accession>
<gene>
    <name evidence="8" type="ORF">EXU30_02865</name>
</gene>
<proteinExistence type="inferred from homology"/>
<dbReference type="PANTHER" id="PTHR30288:SF0">
    <property type="entry name" value="FLAGELLAR HOOK-ASSOCIATED PROTEIN 2"/>
    <property type="match status" value="1"/>
</dbReference>
<protein>
    <recommendedName>
        <fullName evidence="5">Flagellar hook-associated protein 2</fullName>
        <shortName evidence="5">HAP2</shortName>
    </recommendedName>
    <alternativeName>
        <fullName evidence="5">Flagellar cap protein</fullName>
    </alternativeName>
</protein>
<dbReference type="GO" id="GO:0009421">
    <property type="term" value="C:bacterial-type flagellum filament cap"/>
    <property type="evidence" value="ECO:0007669"/>
    <property type="project" value="InterPro"/>
</dbReference>
<dbReference type="AlphaFoldDB" id="A0A411PE62"/>
<dbReference type="OrthoDB" id="9810816at2"/>
<dbReference type="GO" id="GO:0071973">
    <property type="term" value="P:bacterial-type flagellum-dependent cell motility"/>
    <property type="evidence" value="ECO:0007669"/>
    <property type="project" value="TreeGrafter"/>
</dbReference>
<comment type="subunit">
    <text evidence="2 5">Homopentamer.</text>
</comment>
<dbReference type="InterPro" id="IPR003481">
    <property type="entry name" value="FliD_N"/>
</dbReference>
<feature type="domain" description="Flagellar hook-associated protein 2 C-terminal" evidence="7">
    <location>
        <begin position="214"/>
        <end position="437"/>
    </location>
</feature>
<dbReference type="GO" id="GO:0005576">
    <property type="term" value="C:extracellular region"/>
    <property type="evidence" value="ECO:0007669"/>
    <property type="project" value="UniProtKB-SubCell"/>
</dbReference>
<dbReference type="Pfam" id="PF07195">
    <property type="entry name" value="FliD_C"/>
    <property type="match status" value="1"/>
</dbReference>
<sequence length="455" mass="48031">MSLTATGIGSGLDITSIVKVLVDAEKVPKEAIFDNTEANIKSKVSAIGTLKSKISAFQDAMEKLKDGSSVNQRTVSTGESIYVSAEATSSAKAGSYEIQVEQLAKSHKVGGAFKSDAAQTVGAGSIDLTIGSESFSVDIEATDDLNAIAAKVNDATDNIGVTATVITSDGGSRIVFTSDTEGTDSQISVNATDTSGTGLSDMFNGANLTEVQAAQNSIVHIDGQKLTSQTNEVSNAISGVTLELTKADLNETTTLKIGLDEEGVKENIQGFVDAYNSLVESITDLSTYDTEKEEAAALQGDSLLRSLSSQLRSIVSDRVDDGNGNTTALYDIGVELDRYGKLNIDSSKLDETIKNDMDSLENLFAKDTVGLAVQFDELAENYVKSGGLIDSRNNSYTEETKRLADQREAFELKMTQLEARLTKQFNAMDLVVASLNAESAGLSAKLASLPGVVSQ</sequence>
<keyword evidence="4 5" id="KW-0975">Bacterial flagellum</keyword>
<dbReference type="PANTHER" id="PTHR30288">
    <property type="entry name" value="FLAGELLAR CAP/ASSEMBLY PROTEIN FLID"/>
    <property type="match status" value="1"/>
</dbReference>
<dbReference type="RefSeq" id="WP_130597726.1">
    <property type="nucleotide sequence ID" value="NZ_CP036200.1"/>
</dbReference>
<dbReference type="InterPro" id="IPR010809">
    <property type="entry name" value="FliD_C"/>
</dbReference>
<keyword evidence="9" id="KW-1185">Reference proteome</keyword>
<keyword evidence="8" id="KW-0969">Cilium</keyword>
<dbReference type="KEGG" id="smai:EXU30_02865"/>
<keyword evidence="8" id="KW-0282">Flagellum</keyword>
<evidence type="ECO:0000256" key="1">
    <source>
        <dbReference type="ARBA" id="ARBA00009764"/>
    </source>
</evidence>
<evidence type="ECO:0000313" key="8">
    <source>
        <dbReference type="EMBL" id="QBF81752.1"/>
    </source>
</evidence>
<dbReference type="InterPro" id="IPR010810">
    <property type="entry name" value="Flagellin_hook_IN_motif"/>
</dbReference>
<keyword evidence="8" id="KW-0966">Cell projection</keyword>